<dbReference type="NCBIfam" id="TIGR04490">
    <property type="entry name" value="SoxZ_true"/>
    <property type="match status" value="1"/>
</dbReference>
<keyword evidence="3" id="KW-1185">Reference proteome</keyword>
<accession>A0A1N6WWZ9</accession>
<gene>
    <name evidence="2" type="ORF">SAMN05421829_108107</name>
</gene>
<sequence length="103" mass="11200">MSTPTRIRAMLKDGATELRMLFSHPMENGLRKDAEGRRIPAHFITEASVRRNGEVVLAADFGPSIATNPYLAFSIAGGAAGDEIVVSWRDNLGETRSDTIRVA</sequence>
<evidence type="ECO:0000313" key="3">
    <source>
        <dbReference type="Proteomes" id="UP000186819"/>
    </source>
</evidence>
<dbReference type="Gene3D" id="2.60.40.10">
    <property type="entry name" value="Immunoglobulins"/>
    <property type="match status" value="1"/>
</dbReference>
<dbReference type="RefSeq" id="WP_076602603.1">
    <property type="nucleotide sequence ID" value="NZ_FTMD01000008.1"/>
</dbReference>
<dbReference type="InterPro" id="IPR014756">
    <property type="entry name" value="Ig_E-set"/>
</dbReference>
<evidence type="ECO:0000259" key="1">
    <source>
        <dbReference type="Pfam" id="PF08770"/>
    </source>
</evidence>
<protein>
    <submittedName>
        <fullName evidence="2">Sulfur-oxidizing protein SoxZ</fullName>
    </submittedName>
</protein>
<dbReference type="EMBL" id="FTMD01000008">
    <property type="protein sequence ID" value="SIQ94598.1"/>
    <property type="molecule type" value="Genomic_DNA"/>
</dbReference>
<dbReference type="SUPFAM" id="SSF81296">
    <property type="entry name" value="E set domains"/>
    <property type="match status" value="1"/>
</dbReference>
<dbReference type="OrthoDB" id="9795530at2"/>
<dbReference type="STRING" id="34027.SAMN05421829_108107"/>
<dbReference type="AlphaFoldDB" id="A0A1N6WWZ9"/>
<dbReference type="InterPro" id="IPR014880">
    <property type="entry name" value="SoxZ_dom"/>
</dbReference>
<dbReference type="Proteomes" id="UP000186819">
    <property type="component" value="Unassembled WGS sequence"/>
</dbReference>
<dbReference type="InterPro" id="IPR030995">
    <property type="entry name" value="SoxZ"/>
</dbReference>
<feature type="domain" description="Sulphur oxidation protein SoxZ" evidence="1">
    <location>
        <begin position="9"/>
        <end position="99"/>
    </location>
</feature>
<name>A0A1N6WWZ9_9RHOO</name>
<reference evidence="3" key="1">
    <citation type="submission" date="2017-01" db="EMBL/GenBank/DDBJ databases">
        <authorList>
            <person name="Varghese N."/>
            <person name="Submissions S."/>
        </authorList>
    </citation>
    <scope>NUCLEOTIDE SEQUENCE [LARGE SCALE GENOMIC DNA]</scope>
    <source>
        <strain evidence="3">ATCC 51758</strain>
    </source>
</reference>
<evidence type="ECO:0000313" key="2">
    <source>
        <dbReference type="EMBL" id="SIQ94598.1"/>
    </source>
</evidence>
<dbReference type="Pfam" id="PF08770">
    <property type="entry name" value="SoxZ"/>
    <property type="match status" value="1"/>
</dbReference>
<dbReference type="InterPro" id="IPR013783">
    <property type="entry name" value="Ig-like_fold"/>
</dbReference>
<proteinExistence type="predicted"/>
<organism evidence="2 3">
    <name type="scientific">Aromatoleum tolulyticum</name>
    <dbReference type="NCBI Taxonomy" id="34027"/>
    <lineage>
        <taxon>Bacteria</taxon>
        <taxon>Pseudomonadati</taxon>
        <taxon>Pseudomonadota</taxon>
        <taxon>Betaproteobacteria</taxon>
        <taxon>Rhodocyclales</taxon>
        <taxon>Rhodocyclaceae</taxon>
        <taxon>Aromatoleum</taxon>
    </lineage>
</organism>